<evidence type="ECO:0000259" key="5">
    <source>
        <dbReference type="PROSITE" id="PS51296"/>
    </source>
</evidence>
<dbReference type="GO" id="GO:0051537">
    <property type="term" value="F:2 iron, 2 sulfur cluster binding"/>
    <property type="evidence" value="ECO:0007669"/>
    <property type="project" value="UniProtKB-KW"/>
</dbReference>
<evidence type="ECO:0000256" key="3">
    <source>
        <dbReference type="ARBA" id="ARBA00023004"/>
    </source>
</evidence>
<dbReference type="STRING" id="563176.SAMN04488090_0823"/>
<dbReference type="RefSeq" id="WP_093198178.1">
    <property type="nucleotide sequence ID" value="NZ_FNGS01000002.1"/>
</dbReference>
<keyword evidence="2" id="KW-0479">Metal-binding</keyword>
<feature type="domain" description="Rieske" evidence="5">
    <location>
        <begin position="73"/>
        <end position="142"/>
    </location>
</feature>
<keyword evidence="1" id="KW-0001">2Fe-2S</keyword>
<dbReference type="GO" id="GO:0051213">
    <property type="term" value="F:dioxygenase activity"/>
    <property type="evidence" value="ECO:0007669"/>
    <property type="project" value="UniProtKB-KW"/>
</dbReference>
<accession>A0A1G9K0N5</accession>
<evidence type="ECO:0000256" key="2">
    <source>
        <dbReference type="ARBA" id="ARBA00022723"/>
    </source>
</evidence>
<dbReference type="SUPFAM" id="SSF50022">
    <property type="entry name" value="ISP domain"/>
    <property type="match status" value="1"/>
</dbReference>
<keyword evidence="7" id="KW-1185">Reference proteome</keyword>
<protein>
    <submittedName>
        <fullName evidence="6">Ferredoxin subunit of nitrite reductase or a ring-hydroxylating dioxygenase</fullName>
    </submittedName>
</protein>
<dbReference type="InterPro" id="IPR017941">
    <property type="entry name" value="Rieske_2Fe-2S"/>
</dbReference>
<dbReference type="PROSITE" id="PS51296">
    <property type="entry name" value="RIESKE"/>
    <property type="match status" value="1"/>
</dbReference>
<dbReference type="Gene3D" id="2.102.10.10">
    <property type="entry name" value="Rieske [2Fe-2S] iron-sulphur domain"/>
    <property type="match status" value="1"/>
</dbReference>
<dbReference type="AlphaFoldDB" id="A0A1G9K0N5"/>
<dbReference type="EMBL" id="FNGS01000002">
    <property type="protein sequence ID" value="SDL43026.1"/>
    <property type="molecule type" value="Genomic_DNA"/>
</dbReference>
<name>A0A1G9K0N5_9BACT</name>
<evidence type="ECO:0000313" key="7">
    <source>
        <dbReference type="Proteomes" id="UP000198901"/>
    </source>
</evidence>
<keyword evidence="6" id="KW-0560">Oxidoreductase</keyword>
<reference evidence="6 7" key="1">
    <citation type="submission" date="2016-10" db="EMBL/GenBank/DDBJ databases">
        <authorList>
            <person name="de Groot N.N."/>
        </authorList>
    </citation>
    <scope>NUCLEOTIDE SEQUENCE [LARGE SCALE GENOMIC DNA]</scope>
    <source>
        <strain evidence="6 7">DSM 21668</strain>
    </source>
</reference>
<dbReference type="Pfam" id="PF00355">
    <property type="entry name" value="Rieske"/>
    <property type="match status" value="1"/>
</dbReference>
<dbReference type="GO" id="GO:0046872">
    <property type="term" value="F:metal ion binding"/>
    <property type="evidence" value="ECO:0007669"/>
    <property type="project" value="UniProtKB-KW"/>
</dbReference>
<proteinExistence type="predicted"/>
<dbReference type="InterPro" id="IPR036922">
    <property type="entry name" value="Rieske_2Fe-2S_sf"/>
</dbReference>
<dbReference type="Proteomes" id="UP000198901">
    <property type="component" value="Unassembled WGS sequence"/>
</dbReference>
<keyword evidence="3" id="KW-0408">Iron</keyword>
<organism evidence="6 7">
    <name type="scientific">Siphonobacter aquaeclarae</name>
    <dbReference type="NCBI Taxonomy" id="563176"/>
    <lineage>
        <taxon>Bacteria</taxon>
        <taxon>Pseudomonadati</taxon>
        <taxon>Bacteroidota</taxon>
        <taxon>Cytophagia</taxon>
        <taxon>Cytophagales</taxon>
        <taxon>Cytophagaceae</taxon>
        <taxon>Siphonobacter</taxon>
    </lineage>
</organism>
<keyword evidence="6" id="KW-0223">Dioxygenase</keyword>
<gene>
    <name evidence="6" type="ORF">SAMN04488090_0823</name>
</gene>
<evidence type="ECO:0000313" key="6">
    <source>
        <dbReference type="EMBL" id="SDL43026.1"/>
    </source>
</evidence>
<dbReference type="OrthoDB" id="165343at2"/>
<sequence>MPVSNDSISRFEFLKQLGFQGAALIAATCLGQGLASCQKNSVTPAPLSGPVTVDLTANTALQKTGGYIVTNNIVVANTSKGFVAVTVVCSHEGQKQVRLQNDEFYCTAHGARYGLDGKGLNANGSRGLTVYSVAQSGNILTIS</sequence>
<evidence type="ECO:0000256" key="4">
    <source>
        <dbReference type="ARBA" id="ARBA00023014"/>
    </source>
</evidence>
<keyword evidence="4" id="KW-0411">Iron-sulfur</keyword>
<evidence type="ECO:0000256" key="1">
    <source>
        <dbReference type="ARBA" id="ARBA00022714"/>
    </source>
</evidence>